<dbReference type="EMBL" id="UYSG01011214">
    <property type="protein sequence ID" value="VDL61431.1"/>
    <property type="molecule type" value="Genomic_DNA"/>
</dbReference>
<feature type="transmembrane region" description="Helical" evidence="1">
    <location>
        <begin position="112"/>
        <end position="132"/>
    </location>
</feature>
<dbReference type="AlphaFoldDB" id="A0A0R3SUE4"/>
<feature type="transmembrane region" description="Helical" evidence="1">
    <location>
        <begin position="47"/>
        <end position="72"/>
    </location>
</feature>
<evidence type="ECO:0000313" key="6">
    <source>
        <dbReference type="Proteomes" id="UP000321570"/>
    </source>
</evidence>
<proteinExistence type="predicted"/>
<organism evidence="7">
    <name type="scientific">Hymenolepis diminuta</name>
    <name type="common">Rat tapeworm</name>
    <dbReference type="NCBI Taxonomy" id="6216"/>
    <lineage>
        <taxon>Eukaryota</taxon>
        <taxon>Metazoa</taxon>
        <taxon>Spiralia</taxon>
        <taxon>Lophotrochozoa</taxon>
        <taxon>Platyhelminthes</taxon>
        <taxon>Cestoda</taxon>
        <taxon>Eucestoda</taxon>
        <taxon>Cyclophyllidea</taxon>
        <taxon>Hymenolepididae</taxon>
        <taxon>Hymenolepis</taxon>
    </lineage>
</organism>
<dbReference type="WBParaSite" id="HDID_0000911501-mRNA-1">
    <property type="protein sequence ID" value="HDID_0000911501-mRNA-1"/>
    <property type="gene ID" value="HDID_0000911501"/>
</dbReference>
<evidence type="ECO:0000313" key="3">
    <source>
        <dbReference type="EMBL" id="VDL61431.1"/>
    </source>
</evidence>
<evidence type="ECO:0000313" key="7">
    <source>
        <dbReference type="WBParaSite" id="HDID_0000911501-mRNA-1"/>
    </source>
</evidence>
<evidence type="ECO:0000313" key="5">
    <source>
        <dbReference type="Proteomes" id="UP000274504"/>
    </source>
</evidence>
<sequence>MIIRKFTAFLLAVCIVALIAALSLNEWPCGNLFEHCTMEHIKDREAMLAFVALLVIGLLFILIVFIIDVALLTKVQETSINISARFTFIYLGAVLIFVAVIIYTAIQSKMWGYFLAVFAATIAMVLAAMAVASSRCVSRSELIAAEGE</sequence>
<keyword evidence="1" id="KW-0812">Transmembrane</keyword>
<evidence type="ECO:0000256" key="2">
    <source>
        <dbReference type="SAM" id="SignalP"/>
    </source>
</evidence>
<protein>
    <submittedName>
        <fullName evidence="7">Expressed conserved protein</fullName>
    </submittedName>
</protein>
<dbReference type="OrthoDB" id="6261822at2759"/>
<feature type="transmembrane region" description="Helical" evidence="1">
    <location>
        <begin position="84"/>
        <end position="106"/>
    </location>
</feature>
<keyword evidence="1" id="KW-1133">Transmembrane helix</keyword>
<keyword evidence="1" id="KW-0472">Membrane</keyword>
<evidence type="ECO:0000256" key="1">
    <source>
        <dbReference type="SAM" id="Phobius"/>
    </source>
</evidence>
<name>A0A0R3SUE4_HYMDI</name>
<dbReference type="Proteomes" id="UP000274504">
    <property type="component" value="Unassembled WGS sequence"/>
</dbReference>
<keyword evidence="2" id="KW-0732">Signal</keyword>
<gene>
    <name evidence="3" type="ORF">HDID_LOCUS9113</name>
    <name evidence="4" type="ORF">WMSIL1_LOCUS6983</name>
</gene>
<reference evidence="4 6" key="3">
    <citation type="submission" date="2019-07" db="EMBL/GenBank/DDBJ databases">
        <authorList>
            <person name="Jastrzebski P J."/>
            <person name="Paukszto L."/>
            <person name="Jastrzebski P J."/>
        </authorList>
    </citation>
    <scope>NUCLEOTIDE SEQUENCE [LARGE SCALE GENOMIC DNA]</scope>
    <source>
        <strain evidence="4 6">WMS-il1</strain>
    </source>
</reference>
<evidence type="ECO:0000313" key="4">
    <source>
        <dbReference type="EMBL" id="VUZ47339.1"/>
    </source>
</evidence>
<keyword evidence="6" id="KW-1185">Reference proteome</keyword>
<reference evidence="3 5" key="2">
    <citation type="submission" date="2018-11" db="EMBL/GenBank/DDBJ databases">
        <authorList>
            <consortium name="Pathogen Informatics"/>
        </authorList>
    </citation>
    <scope>NUCLEOTIDE SEQUENCE [LARGE SCALE GENOMIC DNA]</scope>
</reference>
<accession>A0A0R3SUE4</accession>
<reference evidence="7" key="1">
    <citation type="submission" date="2017-02" db="UniProtKB">
        <authorList>
            <consortium name="WormBaseParasite"/>
        </authorList>
    </citation>
    <scope>IDENTIFICATION</scope>
</reference>
<feature type="chain" id="PRO_5044546583" evidence="2">
    <location>
        <begin position="22"/>
        <end position="148"/>
    </location>
</feature>
<dbReference type="Proteomes" id="UP000321570">
    <property type="component" value="Unassembled WGS sequence"/>
</dbReference>
<dbReference type="EMBL" id="CABIJS010000233">
    <property type="protein sequence ID" value="VUZ47339.1"/>
    <property type="molecule type" value="Genomic_DNA"/>
</dbReference>
<feature type="signal peptide" evidence="2">
    <location>
        <begin position="1"/>
        <end position="21"/>
    </location>
</feature>